<proteinExistence type="predicted"/>
<sequence>MSRWHSWIAQPPPKGQVACSNPAGDANVINELRAYNLVNSNPKCDNHFSTSAKHPTLRTNENNISYGNQQIKAKLEKQSVGEMIVHFFKELFGIKSVENKWRPDYKEKDPVAREPPEIKDKHETPSFKM</sequence>
<feature type="region of interest" description="Disordered" evidence="1">
    <location>
        <begin position="1"/>
        <end position="20"/>
    </location>
</feature>
<dbReference type="Proteomes" id="UP000032430">
    <property type="component" value="Chromosome I"/>
</dbReference>
<organism evidence="2 3">
    <name type="scientific">Legionella fallonii LLAP-10</name>
    <dbReference type="NCBI Taxonomy" id="1212491"/>
    <lineage>
        <taxon>Bacteria</taxon>
        <taxon>Pseudomonadati</taxon>
        <taxon>Pseudomonadota</taxon>
        <taxon>Gammaproteobacteria</taxon>
        <taxon>Legionellales</taxon>
        <taxon>Legionellaceae</taxon>
        <taxon>Legionella</taxon>
    </lineage>
</organism>
<evidence type="ECO:0000313" key="3">
    <source>
        <dbReference type="Proteomes" id="UP000032430"/>
    </source>
</evidence>
<dbReference type="HOGENOM" id="CLU_1946122_0_0_6"/>
<protein>
    <submittedName>
        <fullName evidence="2">Uncharacterized protein</fullName>
    </submittedName>
</protein>
<feature type="region of interest" description="Disordered" evidence="1">
    <location>
        <begin position="104"/>
        <end position="129"/>
    </location>
</feature>
<dbReference type="KEGG" id="lfa:LFA_1208"/>
<evidence type="ECO:0000256" key="1">
    <source>
        <dbReference type="SAM" id="MobiDB-lite"/>
    </source>
</evidence>
<reference evidence="3" key="1">
    <citation type="submission" date="2014-09" db="EMBL/GenBank/DDBJ databases">
        <authorList>
            <person name="Gomez-Valero L."/>
        </authorList>
    </citation>
    <scope>NUCLEOTIDE SEQUENCE [LARGE SCALE GENOMIC DNA]</scope>
    <source>
        <strain evidence="3">ATCC700992</strain>
    </source>
</reference>
<keyword evidence="3" id="KW-1185">Reference proteome</keyword>
<dbReference type="AlphaFoldDB" id="A0A098G3R1"/>
<evidence type="ECO:0000313" key="2">
    <source>
        <dbReference type="EMBL" id="CEG56639.1"/>
    </source>
</evidence>
<gene>
    <name evidence="2" type="ORF">LFA_1208</name>
</gene>
<name>A0A098G3R1_9GAMM</name>
<dbReference type="EMBL" id="LN614827">
    <property type="protein sequence ID" value="CEG56639.1"/>
    <property type="molecule type" value="Genomic_DNA"/>
</dbReference>
<accession>A0A098G3R1</accession>